<protein>
    <submittedName>
        <fullName evidence="1">Uncharacterized protein</fullName>
    </submittedName>
</protein>
<reference evidence="1 2" key="1">
    <citation type="submission" date="2021-01" db="EMBL/GenBank/DDBJ databases">
        <title>Whole genome shotgun sequence of Plantactinospora endophytica NBRC 110450.</title>
        <authorList>
            <person name="Komaki H."/>
            <person name="Tamura T."/>
        </authorList>
    </citation>
    <scope>NUCLEOTIDE SEQUENCE [LARGE SCALE GENOMIC DNA]</scope>
    <source>
        <strain evidence="1 2">NBRC 110450</strain>
    </source>
</reference>
<proteinExistence type="predicted"/>
<dbReference type="EMBL" id="BONW01000034">
    <property type="protein sequence ID" value="GIG91203.1"/>
    <property type="molecule type" value="Genomic_DNA"/>
</dbReference>
<name>A0ABQ4E909_9ACTN</name>
<evidence type="ECO:0000313" key="2">
    <source>
        <dbReference type="Proteomes" id="UP000646749"/>
    </source>
</evidence>
<dbReference type="Proteomes" id="UP000646749">
    <property type="component" value="Unassembled WGS sequence"/>
</dbReference>
<dbReference type="RefSeq" id="WP_203869590.1">
    <property type="nucleotide sequence ID" value="NZ_BONW01000034.1"/>
</dbReference>
<sequence>MLKARKLTVWRSRYEVTVRGRVVTTWDDAFWRSGGEFELDGQHYQVRGNAWGNRYRMLDAAGGIVASADRVGRKRWTVQAAEQTYHFQRVSFFGSEQELHAGGRRVGSVRRTSFWRGDVVADLPGLPLPVQIFVLGVVITMWNQQSAAAAASS</sequence>
<organism evidence="1 2">
    <name type="scientific">Plantactinospora endophytica</name>
    <dbReference type="NCBI Taxonomy" id="673535"/>
    <lineage>
        <taxon>Bacteria</taxon>
        <taxon>Bacillati</taxon>
        <taxon>Actinomycetota</taxon>
        <taxon>Actinomycetes</taxon>
        <taxon>Micromonosporales</taxon>
        <taxon>Micromonosporaceae</taxon>
        <taxon>Plantactinospora</taxon>
    </lineage>
</organism>
<comment type="caution">
    <text evidence="1">The sequence shown here is derived from an EMBL/GenBank/DDBJ whole genome shotgun (WGS) entry which is preliminary data.</text>
</comment>
<gene>
    <name evidence="1" type="ORF">Pen02_61390</name>
</gene>
<evidence type="ECO:0000313" key="1">
    <source>
        <dbReference type="EMBL" id="GIG91203.1"/>
    </source>
</evidence>
<accession>A0ABQ4E909</accession>
<keyword evidence="2" id="KW-1185">Reference proteome</keyword>